<evidence type="ECO:0008006" key="4">
    <source>
        <dbReference type="Google" id="ProtNLM"/>
    </source>
</evidence>
<proteinExistence type="predicted"/>
<keyword evidence="1" id="KW-0812">Transmembrane</keyword>
<reference evidence="2 3" key="1">
    <citation type="submission" date="2021-06" db="EMBL/GenBank/DDBJ databases">
        <title>Rheinheimera indica sp. nov., isolated from deep-sea sediment.</title>
        <authorList>
            <person name="Wang Z."/>
            <person name="Zhang X.-Y."/>
        </authorList>
    </citation>
    <scope>NUCLEOTIDE SEQUENCE [LARGE SCALE GENOMIC DNA]</scope>
    <source>
        <strain evidence="2 3">SM2107</strain>
    </source>
</reference>
<organism evidence="2 3">
    <name type="scientific">Arsukibacterium indicum</name>
    <dbReference type="NCBI Taxonomy" id="2848612"/>
    <lineage>
        <taxon>Bacteria</taxon>
        <taxon>Pseudomonadati</taxon>
        <taxon>Pseudomonadota</taxon>
        <taxon>Gammaproteobacteria</taxon>
        <taxon>Chromatiales</taxon>
        <taxon>Chromatiaceae</taxon>
        <taxon>Arsukibacterium</taxon>
    </lineage>
</organism>
<dbReference type="EMBL" id="JAHRID010000003">
    <property type="protein sequence ID" value="MBV2128919.1"/>
    <property type="molecule type" value="Genomic_DNA"/>
</dbReference>
<protein>
    <recommendedName>
        <fullName evidence="4">DUF2489 domain-containing protein</fullName>
    </recommendedName>
</protein>
<sequence length="162" mass="18390">MEVAKVLLFGLEVKEIIALGSLGVAFLALFIAPLVNARNSKRQVLAPMRQAWINALRDKVSEFVSIATISRQHVCPSSTAPEEVKQQAHKEDRERYARLKLLVASVELHINPLEQDHRSLVKQMRDIVEGYHDNKDLAEMLNALLKTCQSVLKHEWEVTKKT</sequence>
<dbReference type="RefSeq" id="WP_217668561.1">
    <property type="nucleotide sequence ID" value="NZ_JAHRID010000003.1"/>
</dbReference>
<evidence type="ECO:0000313" key="2">
    <source>
        <dbReference type="EMBL" id="MBV2128919.1"/>
    </source>
</evidence>
<keyword evidence="3" id="KW-1185">Reference proteome</keyword>
<keyword evidence="1" id="KW-0472">Membrane</keyword>
<evidence type="ECO:0000313" key="3">
    <source>
        <dbReference type="Proteomes" id="UP000704611"/>
    </source>
</evidence>
<keyword evidence="1" id="KW-1133">Transmembrane helix</keyword>
<gene>
    <name evidence="2" type="ORF">KQY15_07420</name>
</gene>
<dbReference type="Proteomes" id="UP000704611">
    <property type="component" value="Unassembled WGS sequence"/>
</dbReference>
<comment type="caution">
    <text evidence="2">The sequence shown here is derived from an EMBL/GenBank/DDBJ whole genome shotgun (WGS) entry which is preliminary data.</text>
</comment>
<feature type="transmembrane region" description="Helical" evidence="1">
    <location>
        <begin position="16"/>
        <end position="35"/>
    </location>
</feature>
<evidence type="ECO:0000256" key="1">
    <source>
        <dbReference type="SAM" id="Phobius"/>
    </source>
</evidence>
<name>A0ABS6MJC2_9GAMM</name>
<accession>A0ABS6MJC2</accession>